<feature type="domain" description="HVO-2928 N-terminal" evidence="4">
    <location>
        <begin position="3"/>
        <end position="170"/>
    </location>
</feature>
<keyword evidence="2" id="KW-0804">Transcription</keyword>
<dbReference type="Pfam" id="PF24281">
    <property type="entry name" value="HVO_2928_N"/>
    <property type="match status" value="1"/>
</dbReference>
<reference evidence="5 6" key="1">
    <citation type="submission" date="2019-04" db="EMBL/GenBank/DDBJ databases">
        <title>Complete genome sequence of Arthrobacter sp. ZXY-2 associated with effective atrazine degradation and salt adaptation.</title>
        <authorList>
            <person name="Zhao X."/>
        </authorList>
    </citation>
    <scope>NUCLEOTIDE SEQUENCE [LARGE SCALE GENOMIC DNA]</scope>
    <source>
        <strain evidence="6">ZP60</strain>
    </source>
</reference>
<evidence type="ECO:0000259" key="3">
    <source>
        <dbReference type="Pfam" id="PF04967"/>
    </source>
</evidence>
<evidence type="ECO:0000313" key="6">
    <source>
        <dbReference type="Proteomes" id="UP000297053"/>
    </source>
</evidence>
<dbReference type="GeneID" id="42179669"/>
<feature type="domain" description="HTH bat-type" evidence="3">
    <location>
        <begin position="180"/>
        <end position="230"/>
    </location>
</feature>
<evidence type="ECO:0000259" key="4">
    <source>
        <dbReference type="Pfam" id="PF24281"/>
    </source>
</evidence>
<proteinExistence type="predicted"/>
<evidence type="ECO:0000256" key="2">
    <source>
        <dbReference type="ARBA" id="ARBA00023163"/>
    </source>
</evidence>
<dbReference type="InterPro" id="IPR056529">
    <property type="entry name" value="HVO_2928_N"/>
</dbReference>
<name>A0A4D6KEV6_9EURY</name>
<dbReference type="PANTHER" id="PTHR34236:SF1">
    <property type="entry name" value="DIMETHYL SULFOXIDE REDUCTASE TRANSCRIPTIONAL ACTIVATOR"/>
    <property type="match status" value="1"/>
</dbReference>
<evidence type="ECO:0000256" key="1">
    <source>
        <dbReference type="ARBA" id="ARBA00023015"/>
    </source>
</evidence>
<dbReference type="InterPro" id="IPR007050">
    <property type="entry name" value="HTH_bacterioopsin"/>
</dbReference>
<dbReference type="PANTHER" id="PTHR34236">
    <property type="entry name" value="DIMETHYL SULFOXIDE REDUCTASE TRANSCRIPTIONAL ACTIVATOR"/>
    <property type="match status" value="1"/>
</dbReference>
<reference evidence="5 6" key="2">
    <citation type="submission" date="2019-04" db="EMBL/GenBank/DDBJ databases">
        <authorList>
            <person name="Yang S."/>
            <person name="Wei W."/>
        </authorList>
    </citation>
    <scope>NUCLEOTIDE SEQUENCE [LARGE SCALE GENOMIC DNA]</scope>
    <source>
        <strain evidence="6">ZP60</strain>
    </source>
</reference>
<protein>
    <submittedName>
        <fullName evidence="5">Bacterio-opsin activator</fullName>
    </submittedName>
</protein>
<dbReference type="Proteomes" id="UP000297053">
    <property type="component" value="Chromosome"/>
</dbReference>
<organism evidence="5 6">
    <name type="scientific">Halomicrobium mukohataei</name>
    <dbReference type="NCBI Taxonomy" id="57705"/>
    <lineage>
        <taxon>Archaea</taxon>
        <taxon>Methanobacteriati</taxon>
        <taxon>Methanobacteriota</taxon>
        <taxon>Stenosarchaea group</taxon>
        <taxon>Halobacteria</taxon>
        <taxon>Halobacteriales</taxon>
        <taxon>Haloarculaceae</taxon>
        <taxon>Halomicrobium</taxon>
    </lineage>
</organism>
<evidence type="ECO:0000313" key="5">
    <source>
        <dbReference type="EMBL" id="QCD66327.1"/>
    </source>
</evidence>
<accession>A0A4D6KEV6</accession>
<dbReference type="AlphaFoldDB" id="A0A4D6KEV6"/>
<dbReference type="KEGG" id="halz:E5139_11990"/>
<dbReference type="Pfam" id="PF04967">
    <property type="entry name" value="HTH_10"/>
    <property type="match status" value="1"/>
</dbReference>
<dbReference type="OMA" id="HGYYERP"/>
<gene>
    <name evidence="5" type="ORF">E5139_11990</name>
</gene>
<dbReference type="RefSeq" id="WP_015762729.1">
    <property type="nucleotide sequence ID" value="NZ_CP039375.1"/>
</dbReference>
<keyword evidence="1" id="KW-0805">Transcription regulation</keyword>
<dbReference type="EMBL" id="CP039375">
    <property type="protein sequence ID" value="QCD66327.1"/>
    <property type="molecule type" value="Genomic_DNA"/>
</dbReference>
<sequence length="239" mass="27192">MREFEFTVQYEPGADDLMDLFVETPSLSARSQACFANADAMWRIDRIVGPSDVLDRLDDLYLDESICNECLDMERCSSTREYQVLDAGPEHRLIYTRRQEIDRCHSIPYLAVDYVGDGVLFDAERSGDEYVWRVLMPEATPVGELYDAIERNLRDGLTLELGHVGGIDGWRGDDAFDADLTVEERRTLQAAVDAGYYRTPRETTVDELGERLDVPRSTVQYRLQRAEGKAVEQFADGSL</sequence>